<proteinExistence type="predicted"/>
<keyword evidence="2" id="KW-1185">Reference proteome</keyword>
<gene>
    <name evidence="1" type="ORF">FAZ98_24680</name>
</gene>
<keyword evidence="1" id="KW-0413">Isomerase</keyword>
<dbReference type="Gene3D" id="3.30.429.10">
    <property type="entry name" value="Macrophage Migration Inhibitory Factor"/>
    <property type="match status" value="1"/>
</dbReference>
<dbReference type="RefSeq" id="WP_158954970.1">
    <property type="nucleotide sequence ID" value="NZ_CP046915.1"/>
</dbReference>
<name>A0A7Z2GNI5_9BURK</name>
<dbReference type="CDD" id="cd00580">
    <property type="entry name" value="CHMI"/>
    <property type="match status" value="1"/>
</dbReference>
<dbReference type="AlphaFoldDB" id="A0A7Z2GNI5"/>
<dbReference type="PANTHER" id="PTHR37950:SF1">
    <property type="entry name" value="4-HYDROXYPHENYLACETATE CATABOLISM PROTEIN"/>
    <property type="match status" value="1"/>
</dbReference>
<dbReference type="SUPFAM" id="SSF55331">
    <property type="entry name" value="Tautomerase/MIF"/>
    <property type="match status" value="1"/>
</dbReference>
<dbReference type="GO" id="GO:0008704">
    <property type="term" value="F:5-carboxymethyl-2-hydroxymuconate delta-isomerase activity"/>
    <property type="evidence" value="ECO:0007669"/>
    <property type="project" value="InterPro"/>
</dbReference>
<dbReference type="Pfam" id="PF02962">
    <property type="entry name" value="CHMI"/>
    <property type="match status" value="1"/>
</dbReference>
<accession>A0A7Z2GNI5</accession>
<protein>
    <submittedName>
        <fullName evidence="1">5-carboxymethyl-2-hydroxymuconate isomerase</fullName>
    </submittedName>
</protein>
<dbReference type="InterPro" id="IPR014347">
    <property type="entry name" value="Tautomerase/MIF_sf"/>
</dbReference>
<dbReference type="KEGG" id="pacs:FAZ98_24680"/>
<organism evidence="1 2">
    <name type="scientific">Paraburkholderia acidisoli</name>
    <dbReference type="NCBI Taxonomy" id="2571748"/>
    <lineage>
        <taxon>Bacteria</taxon>
        <taxon>Pseudomonadati</taxon>
        <taxon>Pseudomonadota</taxon>
        <taxon>Betaproteobacteria</taxon>
        <taxon>Burkholderiales</taxon>
        <taxon>Burkholderiaceae</taxon>
        <taxon>Paraburkholderia</taxon>
    </lineage>
</organism>
<evidence type="ECO:0000313" key="1">
    <source>
        <dbReference type="EMBL" id="QGZ64993.1"/>
    </source>
</evidence>
<dbReference type="PANTHER" id="PTHR37950">
    <property type="entry name" value="4-HYDROXYPHENYLACETATE CATABOLISM PROTEIN"/>
    <property type="match status" value="1"/>
</dbReference>
<dbReference type="InterPro" id="IPR004220">
    <property type="entry name" value="5-COMe_2-OHmuconate_Isoase"/>
</dbReference>
<reference evidence="1 2" key="1">
    <citation type="submission" date="2019-12" db="EMBL/GenBank/DDBJ databases">
        <title>Paraburkholderia acidiphila 7Q-K02 sp. nov and Paraburkholderia acidisoli DHF22 sp. nov., two strains isolated from forest soil.</title>
        <authorList>
            <person name="Gao Z."/>
            <person name="Qiu L."/>
        </authorList>
    </citation>
    <scope>NUCLEOTIDE SEQUENCE [LARGE SCALE GENOMIC DNA]</scope>
    <source>
        <strain evidence="1 2">DHF22</strain>
    </source>
</reference>
<dbReference type="OrthoDB" id="9814215at2"/>
<sequence length="134" mass="14892">MPHCTVEYTDNLGEQARIRVLLEQLAARFRDSEGVFPVGGVRVRAIRLTEYVIADNQGDDAFVNITVKIGGGRDAAFKKRFFGALFEMAKAHFQPVFDSRPFALSLYVEEADEDGSFKANTIHARLKRAASGQP</sequence>
<dbReference type="Proteomes" id="UP000433577">
    <property type="component" value="Chromosome 3"/>
</dbReference>
<dbReference type="EMBL" id="CP046915">
    <property type="protein sequence ID" value="QGZ64993.1"/>
    <property type="molecule type" value="Genomic_DNA"/>
</dbReference>
<evidence type="ECO:0000313" key="2">
    <source>
        <dbReference type="Proteomes" id="UP000433577"/>
    </source>
</evidence>